<keyword evidence="5 8" id="KW-0812">Transmembrane</keyword>
<dbReference type="PANTHER" id="PTHR33908">
    <property type="entry name" value="MANNOSYLTRANSFERASE YKCB-RELATED"/>
    <property type="match status" value="1"/>
</dbReference>
<keyword evidence="7 8" id="KW-0472">Membrane</keyword>
<dbReference type="Pfam" id="PF13231">
    <property type="entry name" value="PMT_2"/>
    <property type="match status" value="1"/>
</dbReference>
<evidence type="ECO:0000256" key="3">
    <source>
        <dbReference type="ARBA" id="ARBA00022676"/>
    </source>
</evidence>
<protein>
    <submittedName>
        <fullName evidence="10">Glycosyltransferase family 39 protein</fullName>
    </submittedName>
</protein>
<sequence length="538" mass="61598">MKELCRLLQDRWDLICALGICLLAFAIRYHFIITYQHPMMIHEQDAIGYMEIAKRIVQLQPLYVSGRPPGYPIIISFFSLLPIELEYAARLASIFMDACIVFPLYFLARSYFPRLLALAVCLLWTFFSFSLYFSTSPLSQSSYLLYLLSAIVFLKNGLDKKNIQWLFGAGILFSLSFLARPEGIAGFACGFTMCLIPLLNRENIKNIKIFFLPISILFGFMLLTGPYLIAFHNETGYWGITAKSEAALKGQDGVVKLDSKGELEKNKPGVSVWKEYYGTLPNFINAIKDNIKAYYNVYYRTFPPWMHIISLIGIIALLWGRRATNVPYILILLAVTAPNYIVNVSKSHSYLYSVFPVFFVCFIAGMEVFAKLTKYIIDKLKLLTKPTFNKAVIEFIIIIIISYISFESYKLADNSYQGLIYEAHKTEKIFKEPGEFIKLNSSKNEIIMTRWGLVGYFADRPVVTLPKGGVKEVIDYGRKHGVHFLLIDTESVLSRRQELMELLDPLGNKSINPEYGIEVVTRNLYPDIGGYVVYRYRI</sequence>
<dbReference type="PANTHER" id="PTHR33908:SF11">
    <property type="entry name" value="MEMBRANE PROTEIN"/>
    <property type="match status" value="1"/>
</dbReference>
<dbReference type="AlphaFoldDB" id="A0A7J4ZN59"/>
<feature type="domain" description="Glycosyltransferase RgtA/B/C/D-like" evidence="9">
    <location>
        <begin position="67"/>
        <end position="217"/>
    </location>
</feature>
<feature type="transmembrane region" description="Helical" evidence="8">
    <location>
        <begin position="87"/>
        <end position="108"/>
    </location>
</feature>
<keyword evidence="6 8" id="KW-1133">Transmembrane helix</keyword>
<evidence type="ECO:0000256" key="6">
    <source>
        <dbReference type="ARBA" id="ARBA00022989"/>
    </source>
</evidence>
<accession>A0A7J4ZN59</accession>
<keyword evidence="4 10" id="KW-0808">Transferase</keyword>
<dbReference type="EMBL" id="VZQZ01000009">
    <property type="protein sequence ID" value="KAB0664235.1"/>
    <property type="molecule type" value="Genomic_DNA"/>
</dbReference>
<dbReference type="GO" id="GO:0016763">
    <property type="term" value="F:pentosyltransferase activity"/>
    <property type="evidence" value="ECO:0007669"/>
    <property type="project" value="TreeGrafter"/>
</dbReference>
<dbReference type="GO" id="GO:0005886">
    <property type="term" value="C:plasma membrane"/>
    <property type="evidence" value="ECO:0007669"/>
    <property type="project" value="UniProtKB-SubCell"/>
</dbReference>
<feature type="transmembrane region" description="Helical" evidence="8">
    <location>
        <begin position="209"/>
        <end position="229"/>
    </location>
</feature>
<evidence type="ECO:0000259" key="9">
    <source>
        <dbReference type="Pfam" id="PF13231"/>
    </source>
</evidence>
<evidence type="ECO:0000256" key="8">
    <source>
        <dbReference type="SAM" id="Phobius"/>
    </source>
</evidence>
<comment type="subcellular location">
    <subcellularLocation>
        <location evidence="1">Cell membrane</location>
        <topology evidence="1">Multi-pass membrane protein</topology>
    </subcellularLocation>
</comment>
<evidence type="ECO:0000313" key="11">
    <source>
        <dbReference type="Proteomes" id="UP000420562"/>
    </source>
</evidence>
<feature type="transmembrane region" description="Helical" evidence="8">
    <location>
        <begin position="115"/>
        <end position="134"/>
    </location>
</feature>
<feature type="transmembrane region" description="Helical" evidence="8">
    <location>
        <begin position="184"/>
        <end position="200"/>
    </location>
</feature>
<comment type="caution">
    <text evidence="10">The sequence shown here is derived from an EMBL/GenBank/DDBJ whole genome shotgun (WGS) entry which is preliminary data.</text>
</comment>
<dbReference type="RefSeq" id="WP_151129115.1">
    <property type="nucleotide sequence ID" value="NZ_VZQZ01000009.1"/>
</dbReference>
<feature type="transmembrane region" description="Helical" evidence="8">
    <location>
        <begin position="12"/>
        <end position="31"/>
    </location>
</feature>
<evidence type="ECO:0000256" key="5">
    <source>
        <dbReference type="ARBA" id="ARBA00022692"/>
    </source>
</evidence>
<feature type="transmembrane region" description="Helical" evidence="8">
    <location>
        <begin position="302"/>
        <end position="319"/>
    </location>
</feature>
<keyword evidence="11" id="KW-1185">Reference proteome</keyword>
<proteinExistence type="predicted"/>
<evidence type="ECO:0000256" key="7">
    <source>
        <dbReference type="ARBA" id="ARBA00023136"/>
    </source>
</evidence>
<evidence type="ECO:0000313" key="10">
    <source>
        <dbReference type="EMBL" id="KAB0664235.1"/>
    </source>
</evidence>
<name>A0A7J4ZN59_9BACT</name>
<dbReference type="GO" id="GO:0009103">
    <property type="term" value="P:lipopolysaccharide biosynthetic process"/>
    <property type="evidence" value="ECO:0007669"/>
    <property type="project" value="UniProtKB-ARBA"/>
</dbReference>
<reference evidence="10 11" key="1">
    <citation type="submission" date="2019-09" db="EMBL/GenBank/DDBJ databases">
        <title>Geobacter sp. Red96, a novel strain isolated from paddy soil.</title>
        <authorList>
            <person name="Xu Z."/>
            <person name="Masuda Y."/>
            <person name="Itoh H."/>
            <person name="Senoo K."/>
        </authorList>
    </citation>
    <scope>NUCLEOTIDE SEQUENCE [LARGE SCALE GENOMIC DNA]</scope>
    <source>
        <strain evidence="10 11">Red96</strain>
    </source>
</reference>
<feature type="transmembrane region" description="Helical" evidence="8">
    <location>
        <begin position="391"/>
        <end position="409"/>
    </location>
</feature>
<keyword evidence="2" id="KW-1003">Cell membrane</keyword>
<feature type="transmembrane region" description="Helical" evidence="8">
    <location>
        <begin position="326"/>
        <end position="344"/>
    </location>
</feature>
<gene>
    <name evidence="10" type="ORF">F6V25_13760</name>
</gene>
<evidence type="ECO:0000256" key="1">
    <source>
        <dbReference type="ARBA" id="ARBA00004651"/>
    </source>
</evidence>
<dbReference type="InterPro" id="IPR038731">
    <property type="entry name" value="RgtA/B/C-like"/>
</dbReference>
<evidence type="ECO:0000256" key="4">
    <source>
        <dbReference type="ARBA" id="ARBA00022679"/>
    </source>
</evidence>
<dbReference type="Proteomes" id="UP000420562">
    <property type="component" value="Unassembled WGS sequence"/>
</dbReference>
<evidence type="ECO:0000256" key="2">
    <source>
        <dbReference type="ARBA" id="ARBA00022475"/>
    </source>
</evidence>
<feature type="transmembrane region" description="Helical" evidence="8">
    <location>
        <begin position="350"/>
        <end position="370"/>
    </location>
</feature>
<organism evidence="10 11">
    <name type="scientific">Oryzomonas japonica</name>
    <dbReference type="NCBI Taxonomy" id="2603858"/>
    <lineage>
        <taxon>Bacteria</taxon>
        <taxon>Pseudomonadati</taxon>
        <taxon>Thermodesulfobacteriota</taxon>
        <taxon>Desulfuromonadia</taxon>
        <taxon>Geobacterales</taxon>
        <taxon>Geobacteraceae</taxon>
        <taxon>Oryzomonas</taxon>
    </lineage>
</organism>
<keyword evidence="3" id="KW-0328">Glycosyltransferase</keyword>
<dbReference type="InterPro" id="IPR050297">
    <property type="entry name" value="LipidA_mod_glycosyltrf_83"/>
</dbReference>